<organism evidence="2 3">
    <name type="scientific">Domibacillus enclensis</name>
    <dbReference type="NCBI Taxonomy" id="1017273"/>
    <lineage>
        <taxon>Bacteria</taxon>
        <taxon>Bacillati</taxon>
        <taxon>Bacillota</taxon>
        <taxon>Bacilli</taxon>
        <taxon>Bacillales</taxon>
        <taxon>Bacillaceae</taxon>
        <taxon>Domibacillus</taxon>
    </lineage>
</organism>
<dbReference type="STRING" id="1017273.SAMN05443094_102173"/>
<evidence type="ECO:0000313" key="2">
    <source>
        <dbReference type="EMBL" id="SIQ30258.1"/>
    </source>
</evidence>
<name>A0A1N6RMX7_9BACI</name>
<dbReference type="EMBL" id="FTLX01000002">
    <property type="protein sequence ID" value="SIQ30258.1"/>
    <property type="molecule type" value="Genomic_DNA"/>
</dbReference>
<dbReference type="Proteomes" id="UP000215545">
    <property type="component" value="Unassembled WGS sequence"/>
</dbReference>
<gene>
    <name evidence="1" type="ORF">B1B05_04815</name>
    <name evidence="2" type="ORF">SAMN05443094_102173</name>
</gene>
<evidence type="ECO:0000313" key="3">
    <source>
        <dbReference type="Proteomes" id="UP000186385"/>
    </source>
</evidence>
<evidence type="ECO:0000313" key="1">
    <source>
        <dbReference type="EMBL" id="OXS79104.1"/>
    </source>
</evidence>
<dbReference type="EMBL" id="MWSK01000002">
    <property type="protein sequence ID" value="OXS79104.1"/>
    <property type="molecule type" value="Genomic_DNA"/>
</dbReference>
<dbReference type="Proteomes" id="UP000186385">
    <property type="component" value="Unassembled WGS sequence"/>
</dbReference>
<protein>
    <submittedName>
        <fullName evidence="2">Uncharacterized protein</fullName>
    </submittedName>
</protein>
<sequence length="69" mass="7947">MNWNNILLARNIVTAKCEPLYASLIDAIKIDVLYIIKKEKYTLILDDRTIIGTQRQFLVEISSYFGIIG</sequence>
<keyword evidence="4" id="KW-1185">Reference proteome</keyword>
<reference evidence="1" key="3">
    <citation type="submission" date="2017-03" db="EMBL/GenBank/DDBJ databases">
        <authorList>
            <person name="Dastager S.G."/>
            <person name="Neurgaonkar P.S."/>
            <person name="Dharne M.S."/>
        </authorList>
    </citation>
    <scope>NUCLEOTIDE SEQUENCE</scope>
    <source>
        <strain evidence="1">DSM 25145</strain>
    </source>
</reference>
<reference evidence="2 3" key="1">
    <citation type="submission" date="2017-01" db="EMBL/GenBank/DDBJ databases">
        <authorList>
            <person name="Mah S.A."/>
            <person name="Swanson W.J."/>
            <person name="Moy G.W."/>
            <person name="Vacquier V.D."/>
        </authorList>
    </citation>
    <scope>NUCLEOTIDE SEQUENCE [LARGE SCALE GENOMIC DNA]</scope>
    <source>
        <strain evidence="2 3">NIO-1016</strain>
    </source>
</reference>
<dbReference type="AlphaFoldDB" id="A0A1N6RMX7"/>
<reference evidence="4" key="2">
    <citation type="submission" date="2017-03" db="EMBL/GenBank/DDBJ databases">
        <title>Bacillus sp. V-88(T) DSM27956, whole genome shotgun sequencing project.</title>
        <authorList>
            <person name="Dastager S.G."/>
            <person name="Neurgaonkar P.S."/>
            <person name="Dharne M.S."/>
        </authorList>
    </citation>
    <scope>NUCLEOTIDE SEQUENCE [LARGE SCALE GENOMIC DNA]</scope>
    <source>
        <strain evidence="4">DSM 25145</strain>
    </source>
</reference>
<proteinExistence type="predicted"/>
<accession>A0A1N6RMX7</accession>
<evidence type="ECO:0000313" key="4">
    <source>
        <dbReference type="Proteomes" id="UP000215545"/>
    </source>
</evidence>